<keyword evidence="2" id="KW-1185">Reference proteome</keyword>
<evidence type="ECO:0000313" key="1">
    <source>
        <dbReference type="EMBL" id="RDY04563.1"/>
    </source>
</evidence>
<protein>
    <submittedName>
        <fullName evidence="1">Uncharacterized protein</fullName>
    </submittedName>
</protein>
<name>A0A371HP28_MUCPR</name>
<dbReference type="Proteomes" id="UP000257109">
    <property type="component" value="Unassembled WGS sequence"/>
</dbReference>
<dbReference type="OrthoDB" id="10371527at2759"/>
<dbReference type="AlphaFoldDB" id="A0A371HP28"/>
<accession>A0A371HP28</accession>
<gene>
    <name evidence="1" type="ORF">CR513_11706</name>
</gene>
<comment type="caution">
    <text evidence="1">The sequence shown here is derived from an EMBL/GenBank/DDBJ whole genome shotgun (WGS) entry which is preliminary data.</text>
</comment>
<feature type="non-terminal residue" evidence="1">
    <location>
        <position position="1"/>
    </location>
</feature>
<organism evidence="1 2">
    <name type="scientific">Mucuna pruriens</name>
    <name type="common">Velvet bean</name>
    <name type="synonym">Dolichos pruriens</name>
    <dbReference type="NCBI Taxonomy" id="157652"/>
    <lineage>
        <taxon>Eukaryota</taxon>
        <taxon>Viridiplantae</taxon>
        <taxon>Streptophyta</taxon>
        <taxon>Embryophyta</taxon>
        <taxon>Tracheophyta</taxon>
        <taxon>Spermatophyta</taxon>
        <taxon>Magnoliopsida</taxon>
        <taxon>eudicotyledons</taxon>
        <taxon>Gunneridae</taxon>
        <taxon>Pentapetalae</taxon>
        <taxon>rosids</taxon>
        <taxon>fabids</taxon>
        <taxon>Fabales</taxon>
        <taxon>Fabaceae</taxon>
        <taxon>Papilionoideae</taxon>
        <taxon>50 kb inversion clade</taxon>
        <taxon>NPAAA clade</taxon>
        <taxon>indigoferoid/millettioid clade</taxon>
        <taxon>Phaseoleae</taxon>
        <taxon>Mucuna</taxon>
    </lineage>
</organism>
<dbReference type="EMBL" id="QJKJ01002054">
    <property type="protein sequence ID" value="RDY04563.1"/>
    <property type="molecule type" value="Genomic_DNA"/>
</dbReference>
<sequence length="83" mass="9478">MYPTLRFSERMALWSRNVSPTANMNGRVIPATAMFKARFPRLRMNKRPRLATDSSMLMLHDGNTVCMNFLLRPIAEGPSKIPP</sequence>
<evidence type="ECO:0000313" key="2">
    <source>
        <dbReference type="Proteomes" id="UP000257109"/>
    </source>
</evidence>
<reference evidence="1" key="1">
    <citation type="submission" date="2018-05" db="EMBL/GenBank/DDBJ databases">
        <title>Draft genome of Mucuna pruriens seed.</title>
        <authorList>
            <person name="Nnadi N.E."/>
            <person name="Vos R."/>
            <person name="Hasami M.H."/>
            <person name="Devisetty U.K."/>
            <person name="Aguiy J.C."/>
        </authorList>
    </citation>
    <scope>NUCLEOTIDE SEQUENCE [LARGE SCALE GENOMIC DNA]</scope>
    <source>
        <strain evidence="1">JCA_2017</strain>
    </source>
</reference>
<proteinExistence type="predicted"/>